<dbReference type="AlphaFoldDB" id="A0A0G3GRY1"/>
<dbReference type="SUPFAM" id="SSF159888">
    <property type="entry name" value="YdhG-like"/>
    <property type="match status" value="1"/>
</dbReference>
<dbReference type="Pfam" id="PF08818">
    <property type="entry name" value="DUF1801"/>
    <property type="match status" value="1"/>
</dbReference>
<dbReference type="Proteomes" id="UP000035368">
    <property type="component" value="Chromosome"/>
</dbReference>
<evidence type="ECO:0000313" key="2">
    <source>
        <dbReference type="EMBL" id="AKK03874.1"/>
    </source>
</evidence>
<dbReference type="EMBL" id="CP011541">
    <property type="protein sequence ID" value="AKK03874.1"/>
    <property type="molecule type" value="Genomic_DNA"/>
</dbReference>
<dbReference type="InterPro" id="IPR014922">
    <property type="entry name" value="YdhG-like"/>
</dbReference>
<reference evidence="2 3" key="1">
    <citation type="submission" date="2015-05" db="EMBL/GenBank/DDBJ databases">
        <title>Complete genome sequence of Corynebacterium epidermidicanis DSM 45586, isolated from the skin of a dog suffering from pruritus.</title>
        <authorList>
            <person name="Ruckert C."/>
            <person name="Albersmeier A."/>
            <person name="Winkler A."/>
            <person name="Tauch A."/>
        </authorList>
    </citation>
    <scope>NUCLEOTIDE SEQUENCE [LARGE SCALE GENOMIC DNA]</scope>
    <source>
        <strain evidence="2 3">DSM 45586</strain>
    </source>
</reference>
<evidence type="ECO:0000313" key="3">
    <source>
        <dbReference type="Proteomes" id="UP000035368"/>
    </source>
</evidence>
<organism evidence="2 3">
    <name type="scientific">Corynebacterium epidermidicanis</name>
    <dbReference type="NCBI Taxonomy" id="1050174"/>
    <lineage>
        <taxon>Bacteria</taxon>
        <taxon>Bacillati</taxon>
        <taxon>Actinomycetota</taxon>
        <taxon>Actinomycetes</taxon>
        <taxon>Mycobacteriales</taxon>
        <taxon>Corynebacteriaceae</taxon>
        <taxon>Corynebacterium</taxon>
    </lineage>
</organism>
<sequence>MKTVPSPRTPDEVFAPLSDAKRADGEYLVSLFREVTGLPPVVWGAKIIGFGSYDYRYASGHTGTAAQLGFAVSERTISLYLSCDASQFATFLDALGPVKTGKGCIYITRLARVDTAVLRELIEYAWEQARSL</sequence>
<dbReference type="PATRIC" id="fig|1050174.4.peg.2055"/>
<gene>
    <name evidence="2" type="ORF">CEPID_10175</name>
</gene>
<proteinExistence type="predicted"/>
<accession>A0A0G3GRY1</accession>
<dbReference type="RefSeq" id="WP_047240822.1">
    <property type="nucleotide sequence ID" value="NZ_CP011541.1"/>
</dbReference>
<name>A0A0G3GRY1_9CORY</name>
<feature type="domain" description="YdhG-like" evidence="1">
    <location>
        <begin position="21"/>
        <end position="125"/>
    </location>
</feature>
<keyword evidence="3" id="KW-1185">Reference proteome</keyword>
<dbReference type="KEGG" id="cei:CEPID_10175"/>
<evidence type="ECO:0000259" key="1">
    <source>
        <dbReference type="Pfam" id="PF08818"/>
    </source>
</evidence>
<protein>
    <recommendedName>
        <fullName evidence="1">YdhG-like domain-containing protein</fullName>
    </recommendedName>
</protein>
<dbReference type="OrthoDB" id="5951444at2"/>